<evidence type="ECO:0000313" key="2">
    <source>
        <dbReference type="Proteomes" id="UP000011864"/>
    </source>
</evidence>
<dbReference type="STRING" id="1129794.C427_4371"/>
<protein>
    <submittedName>
        <fullName evidence="1">Uncharacterized protein</fullName>
    </submittedName>
</protein>
<gene>
    <name evidence="1" type="ORF">C427_4371</name>
</gene>
<reference evidence="1 2" key="1">
    <citation type="journal article" date="2013" name="Genome Announc.">
        <title>Complete Genome Sequence of Glaciecola psychrophila Strain 170T.</title>
        <authorList>
            <person name="Yin J."/>
            <person name="Chen J."/>
            <person name="Liu G."/>
            <person name="Yu Y."/>
            <person name="Song L."/>
            <person name="Wang X."/>
            <person name="Qu X."/>
        </authorList>
    </citation>
    <scope>NUCLEOTIDE SEQUENCE [LARGE SCALE GENOMIC DNA]</scope>
    <source>
        <strain evidence="1 2">170</strain>
    </source>
</reference>
<organism evidence="1 2">
    <name type="scientific">Paraglaciecola psychrophila 170</name>
    <dbReference type="NCBI Taxonomy" id="1129794"/>
    <lineage>
        <taxon>Bacteria</taxon>
        <taxon>Pseudomonadati</taxon>
        <taxon>Pseudomonadota</taxon>
        <taxon>Gammaproteobacteria</taxon>
        <taxon>Alteromonadales</taxon>
        <taxon>Alteromonadaceae</taxon>
        <taxon>Paraglaciecola</taxon>
    </lineage>
</organism>
<dbReference type="KEGG" id="gps:C427_4371"/>
<keyword evidence="2" id="KW-1185">Reference proteome</keyword>
<evidence type="ECO:0000313" key="1">
    <source>
        <dbReference type="EMBL" id="AGH46473.1"/>
    </source>
</evidence>
<name>K7AEX6_9ALTE</name>
<dbReference type="PATRIC" id="fig|1129794.4.peg.4353"/>
<dbReference type="EMBL" id="CP003837">
    <property type="protein sequence ID" value="AGH46473.1"/>
    <property type="molecule type" value="Genomic_DNA"/>
</dbReference>
<dbReference type="HOGENOM" id="CLU_3314123_0_0_6"/>
<proteinExistence type="predicted"/>
<accession>K7AEX6</accession>
<dbReference type="Proteomes" id="UP000011864">
    <property type="component" value="Chromosome"/>
</dbReference>
<sequence length="39" mass="4366">MNGTITASNTTDGACFTIRLPLIESYDHCQRPELIINKQ</sequence>
<dbReference type="AlphaFoldDB" id="K7AEX6"/>